<evidence type="ECO:0000313" key="2">
    <source>
        <dbReference type="Proteomes" id="UP000199347"/>
    </source>
</evidence>
<dbReference type="Proteomes" id="UP000199347">
    <property type="component" value="Unassembled WGS sequence"/>
</dbReference>
<gene>
    <name evidence="1" type="ORF">SAMN03080610_03650</name>
</gene>
<keyword evidence="2" id="KW-1185">Reference proteome</keyword>
<evidence type="ECO:0000313" key="1">
    <source>
        <dbReference type="EMBL" id="SCZ46400.1"/>
    </source>
</evidence>
<protein>
    <submittedName>
        <fullName evidence="1">Uncharacterized protein</fullName>
    </submittedName>
</protein>
<dbReference type="RefSeq" id="WP_139163777.1">
    <property type="nucleotide sequence ID" value="NZ_FMVW01000014.1"/>
</dbReference>
<name>A0A1G5PBK8_AFIMA</name>
<proteinExistence type="predicted"/>
<feature type="non-terminal residue" evidence="1">
    <location>
        <position position="99"/>
    </location>
</feature>
<dbReference type="AlphaFoldDB" id="A0A1G5PBK8"/>
<dbReference type="EMBL" id="FMVW01000014">
    <property type="protein sequence ID" value="SCZ46400.1"/>
    <property type="molecule type" value="Genomic_DNA"/>
</dbReference>
<accession>A0A1G5PBK8</accession>
<reference evidence="1 2" key="1">
    <citation type="submission" date="2016-10" db="EMBL/GenBank/DDBJ databases">
        <authorList>
            <person name="de Groot N.N."/>
        </authorList>
    </citation>
    <scope>NUCLEOTIDE SEQUENCE [LARGE SCALE GENOMIC DNA]</scope>
    <source>
        <strain evidence="1 2">DSM 2698</strain>
    </source>
</reference>
<organism evidence="1 2">
    <name type="scientific">Afifella marina DSM 2698</name>
    <dbReference type="NCBI Taxonomy" id="1120955"/>
    <lineage>
        <taxon>Bacteria</taxon>
        <taxon>Pseudomonadati</taxon>
        <taxon>Pseudomonadota</taxon>
        <taxon>Alphaproteobacteria</taxon>
        <taxon>Hyphomicrobiales</taxon>
        <taxon>Afifellaceae</taxon>
        <taxon>Afifella</taxon>
    </lineage>
</organism>
<sequence length="99" mass="10839">MKRLSSHRRDKDKAFAEMVFVVTSRSGLNSKDLARHRQAKYAALIAASGRAKLVGAPPEAAELPPVFAAIADPLVDLERQLLWDLGCPLLEPSLRHPAL</sequence>